<reference evidence="2 3" key="1">
    <citation type="journal article" date="2017" name="Genome Announc.">
        <title>Complete Genome Sequences of Two Acetylene-Fermenting Pelobacter acetylenicus Strains.</title>
        <authorList>
            <person name="Sutton J.M."/>
            <person name="Baesman S.M."/>
            <person name="Fierst J.L."/>
            <person name="Poret-Peterson A.T."/>
            <person name="Oremland R.S."/>
            <person name="Dunlap D.S."/>
            <person name="Akob D.M."/>
        </authorList>
    </citation>
    <scope>NUCLEOTIDE SEQUENCE [LARGE SCALE GENOMIC DNA]</scope>
    <source>
        <strain evidence="2 3">DSM 3247</strain>
    </source>
</reference>
<dbReference type="AlphaFoldDB" id="A0A1L3GFE3"/>
<feature type="signal peptide" evidence="1">
    <location>
        <begin position="1"/>
        <end position="23"/>
    </location>
</feature>
<keyword evidence="3" id="KW-1185">Reference proteome</keyword>
<evidence type="ECO:0000313" key="3">
    <source>
        <dbReference type="Proteomes" id="UP000182264"/>
    </source>
</evidence>
<dbReference type="PROSITE" id="PS51257">
    <property type="entry name" value="PROKAR_LIPOPROTEIN"/>
    <property type="match status" value="1"/>
</dbReference>
<feature type="chain" id="PRO_5012701747" evidence="1">
    <location>
        <begin position="24"/>
        <end position="118"/>
    </location>
</feature>
<name>A0A1L3GFE3_SYNAC</name>
<evidence type="ECO:0000313" key="2">
    <source>
        <dbReference type="EMBL" id="APG24569.1"/>
    </source>
</evidence>
<sequence length="118" mass="12493">MPDKRFLWTMGLLALLLLASACAAGSSARALLQEDYAAMNNQELLIYYDQLNAAIAKQEGGAGGFGFGVGLGVGSGSFSVGASQGTYIEDPTEALRQQRNRVRLELARRGLQPADSTP</sequence>
<protein>
    <submittedName>
        <fullName evidence="2">Uncharacterized protein</fullName>
    </submittedName>
</protein>
<evidence type="ECO:0000256" key="1">
    <source>
        <dbReference type="SAM" id="SignalP"/>
    </source>
</evidence>
<dbReference type="EMBL" id="CP015518">
    <property type="protein sequence ID" value="APG24569.1"/>
    <property type="molecule type" value="Genomic_DNA"/>
</dbReference>
<dbReference type="Proteomes" id="UP000182264">
    <property type="component" value="Chromosome"/>
</dbReference>
<dbReference type="KEGG" id="pace:A6070_14280"/>
<proteinExistence type="predicted"/>
<dbReference type="OrthoDB" id="5387766at2"/>
<gene>
    <name evidence="2" type="ORF">A7E75_05650</name>
</gene>
<organism evidence="2 3">
    <name type="scientific">Syntrophotalea acetylenica</name>
    <name type="common">Pelobacter acetylenicus</name>
    <dbReference type="NCBI Taxonomy" id="29542"/>
    <lineage>
        <taxon>Bacteria</taxon>
        <taxon>Pseudomonadati</taxon>
        <taxon>Thermodesulfobacteriota</taxon>
        <taxon>Desulfuromonadia</taxon>
        <taxon>Desulfuromonadales</taxon>
        <taxon>Syntrophotaleaceae</taxon>
        <taxon>Syntrophotalea</taxon>
    </lineage>
</organism>
<accession>A0A1L3GFE3</accession>
<dbReference type="RefSeq" id="WP_072286411.1">
    <property type="nucleotide sequence ID" value="NZ_CP015455.1"/>
</dbReference>
<keyword evidence="1" id="KW-0732">Signal</keyword>